<organism evidence="1 2">
    <name type="scientific">Microlunatus parietis</name>
    <dbReference type="NCBI Taxonomy" id="682979"/>
    <lineage>
        <taxon>Bacteria</taxon>
        <taxon>Bacillati</taxon>
        <taxon>Actinomycetota</taxon>
        <taxon>Actinomycetes</taxon>
        <taxon>Propionibacteriales</taxon>
        <taxon>Propionibacteriaceae</taxon>
        <taxon>Microlunatus</taxon>
    </lineage>
</organism>
<name>A0A7Y9I4X5_9ACTN</name>
<accession>A0A7Y9I4X5</accession>
<dbReference type="InterPro" id="IPR012808">
    <property type="entry name" value="CHP02453"/>
</dbReference>
<dbReference type="Proteomes" id="UP000569914">
    <property type="component" value="Unassembled WGS sequence"/>
</dbReference>
<evidence type="ECO:0000313" key="1">
    <source>
        <dbReference type="EMBL" id="NYE70101.1"/>
    </source>
</evidence>
<protein>
    <recommendedName>
        <fullName evidence="3">DUF2461 family protein</fullName>
    </recommendedName>
</protein>
<proteinExistence type="predicted"/>
<dbReference type="RefSeq" id="WP_179749319.1">
    <property type="nucleotide sequence ID" value="NZ_JACCBU010000001.1"/>
</dbReference>
<dbReference type="Pfam" id="PF09365">
    <property type="entry name" value="DUF2461"/>
    <property type="match status" value="1"/>
</dbReference>
<dbReference type="EMBL" id="JACCBU010000001">
    <property type="protein sequence ID" value="NYE70101.1"/>
    <property type="molecule type" value="Genomic_DNA"/>
</dbReference>
<evidence type="ECO:0008006" key="3">
    <source>
        <dbReference type="Google" id="ProtNLM"/>
    </source>
</evidence>
<reference evidence="1 2" key="1">
    <citation type="submission" date="2020-07" db="EMBL/GenBank/DDBJ databases">
        <title>Sequencing the genomes of 1000 actinobacteria strains.</title>
        <authorList>
            <person name="Klenk H.-P."/>
        </authorList>
    </citation>
    <scope>NUCLEOTIDE SEQUENCE [LARGE SCALE GENOMIC DNA]</scope>
    <source>
        <strain evidence="1 2">DSM 22083</strain>
    </source>
</reference>
<gene>
    <name evidence="1" type="ORF">BKA15_001430</name>
</gene>
<keyword evidence="2" id="KW-1185">Reference proteome</keyword>
<comment type="caution">
    <text evidence="1">The sequence shown here is derived from an EMBL/GenBank/DDBJ whole genome shotgun (WGS) entry which is preliminary data.</text>
</comment>
<dbReference type="AlphaFoldDB" id="A0A7Y9I4X5"/>
<sequence length="214" mass="24024">MGRFTGWPATAYDVLLELDGDPPAAVRQRCRRDRERLVRRPMIALLQDLADLDESCDDFSVEGFVSPHYGRWQHQLAAIRYARNVTVGLRFDLDGLCLSGNWWPAEPDHLQRYRDAITDEISGSALVDLLHRLPEPVRPLIGGPMKRLPRGVPAGHPRADLLRLRSLTTELPLGSEDWLHTAEALDHVAGAVQQLRPFTSWFVSHVTGCPIVGL</sequence>
<evidence type="ECO:0000313" key="2">
    <source>
        <dbReference type="Proteomes" id="UP000569914"/>
    </source>
</evidence>